<comment type="caution">
    <text evidence="1">The sequence shown here is derived from an EMBL/GenBank/DDBJ whole genome shotgun (WGS) entry which is preliminary data.</text>
</comment>
<evidence type="ECO:0000313" key="1">
    <source>
        <dbReference type="EMBL" id="NIH57586.1"/>
    </source>
</evidence>
<dbReference type="EMBL" id="JAAMOZ010000001">
    <property type="protein sequence ID" value="NIH57586.1"/>
    <property type="molecule type" value="Genomic_DNA"/>
</dbReference>
<protein>
    <submittedName>
        <fullName evidence="1">Transcriptional regulator of viral defense system</fullName>
    </submittedName>
</protein>
<evidence type="ECO:0000313" key="2">
    <source>
        <dbReference type="Proteomes" id="UP000749311"/>
    </source>
</evidence>
<name>A0ABX0SHZ9_9ACTN</name>
<sequence>MNQGRQAPRRLLEATAFKQSGYFTAAQAKEVGYTYQAQKYHVDAGNWVRVDRGLFRLPSWPSDLDDQYVVWTLWSRGLGVVSHESALRVHGLSDVDPAQVHLSVPPGFKAKDAMVMTHHQVVPPEDTEQRRAWTVTSPLRTLADVSAGNLSQEHIDQAVADAMERGMVTRRSILRRTAELPERAALRLERALTAMEHHGDI</sequence>
<proteinExistence type="predicted"/>
<reference evidence="1 2" key="1">
    <citation type="submission" date="2020-02" db="EMBL/GenBank/DDBJ databases">
        <title>Sequencing the genomes of 1000 actinobacteria strains.</title>
        <authorList>
            <person name="Klenk H.-P."/>
        </authorList>
    </citation>
    <scope>NUCLEOTIDE SEQUENCE [LARGE SCALE GENOMIC DNA]</scope>
    <source>
        <strain evidence="1 2">DSM 19609</strain>
    </source>
</reference>
<dbReference type="RefSeq" id="WP_208390528.1">
    <property type="nucleotide sequence ID" value="NZ_BAAAOO010000007.1"/>
</dbReference>
<gene>
    <name evidence="1" type="ORF">FB473_002231</name>
</gene>
<dbReference type="Proteomes" id="UP000749311">
    <property type="component" value="Unassembled WGS sequence"/>
</dbReference>
<keyword evidence="2" id="KW-1185">Reference proteome</keyword>
<organism evidence="1 2">
    <name type="scientific">Brooklawnia cerclae</name>
    <dbReference type="NCBI Taxonomy" id="349934"/>
    <lineage>
        <taxon>Bacteria</taxon>
        <taxon>Bacillati</taxon>
        <taxon>Actinomycetota</taxon>
        <taxon>Actinomycetes</taxon>
        <taxon>Propionibacteriales</taxon>
        <taxon>Propionibacteriaceae</taxon>
        <taxon>Brooklawnia</taxon>
    </lineage>
</organism>
<accession>A0ABX0SHZ9</accession>